<gene>
    <name evidence="2" type="ORF">GGP82_001995</name>
</gene>
<name>A0A9X2U350_9BACT</name>
<protein>
    <submittedName>
        <fullName evidence="2">Uncharacterized protein</fullName>
    </submittedName>
</protein>
<dbReference type="AlphaFoldDB" id="A0A9X2U350"/>
<reference evidence="2" key="1">
    <citation type="submission" date="2022-08" db="EMBL/GenBank/DDBJ databases">
        <title>Genomic Encyclopedia of Type Strains, Phase V (KMG-V): Genome sequencing to study the core and pangenomes of soil and plant-associated prokaryotes.</title>
        <authorList>
            <person name="Whitman W."/>
        </authorList>
    </citation>
    <scope>NUCLEOTIDE SEQUENCE</scope>
    <source>
        <strain evidence="2">SP2016B</strain>
    </source>
</reference>
<dbReference type="EMBL" id="JANTYZ010000004">
    <property type="protein sequence ID" value="MCS3865441.1"/>
    <property type="molecule type" value="Genomic_DNA"/>
</dbReference>
<proteinExistence type="predicted"/>
<accession>A0A9X2U350</accession>
<evidence type="ECO:0000313" key="2">
    <source>
        <dbReference type="EMBL" id="MCS3865441.1"/>
    </source>
</evidence>
<comment type="caution">
    <text evidence="2">The sequence shown here is derived from an EMBL/GenBank/DDBJ whole genome shotgun (WGS) entry which is preliminary data.</text>
</comment>
<sequence>MSNVPVLTGRGNSKPVSNTTTDQSCRLLEGHPSHRELDALDEPEWDVPLFAGGTNHTHRRNGGRAVVNALNRLRGDDSLWENQKAGTGLPFELKKLLIHLCVGLIHGAYGLRMP</sequence>
<evidence type="ECO:0000256" key="1">
    <source>
        <dbReference type="SAM" id="MobiDB-lite"/>
    </source>
</evidence>
<dbReference type="RefSeq" id="WP_259083629.1">
    <property type="nucleotide sequence ID" value="NZ_JANTZD010000004.1"/>
</dbReference>
<feature type="region of interest" description="Disordered" evidence="1">
    <location>
        <begin position="1"/>
        <end position="24"/>
    </location>
</feature>
<evidence type="ECO:0000313" key="3">
    <source>
        <dbReference type="Proteomes" id="UP001155034"/>
    </source>
</evidence>
<organism evidence="2 3">
    <name type="scientific">Salinibacter ruber</name>
    <dbReference type="NCBI Taxonomy" id="146919"/>
    <lineage>
        <taxon>Bacteria</taxon>
        <taxon>Pseudomonadati</taxon>
        <taxon>Rhodothermota</taxon>
        <taxon>Rhodothermia</taxon>
        <taxon>Rhodothermales</taxon>
        <taxon>Salinibacteraceae</taxon>
        <taxon>Salinibacter</taxon>
    </lineage>
</organism>
<dbReference type="Proteomes" id="UP001155034">
    <property type="component" value="Unassembled WGS sequence"/>
</dbReference>